<feature type="transmembrane region" description="Helical" evidence="3">
    <location>
        <begin position="232"/>
        <end position="253"/>
    </location>
</feature>
<dbReference type="Pfam" id="PF01477">
    <property type="entry name" value="PLAT"/>
    <property type="match status" value="1"/>
</dbReference>
<dbReference type="AlphaFoldDB" id="A0A9W9ZN53"/>
<reference evidence="5" key="1">
    <citation type="submission" date="2023-01" db="EMBL/GenBank/DDBJ databases">
        <title>Genome assembly of the deep-sea coral Lophelia pertusa.</title>
        <authorList>
            <person name="Herrera S."/>
            <person name="Cordes E."/>
        </authorList>
    </citation>
    <scope>NUCLEOTIDE SEQUENCE</scope>
    <source>
        <strain evidence="5">USNM1676648</strain>
        <tissue evidence="5">Polyp</tissue>
    </source>
</reference>
<name>A0A9W9ZN53_9CNID</name>
<keyword evidence="3" id="KW-0812">Transmembrane</keyword>
<dbReference type="PROSITE" id="PS50095">
    <property type="entry name" value="PLAT"/>
    <property type="match status" value="1"/>
</dbReference>
<dbReference type="InterPro" id="IPR001024">
    <property type="entry name" value="PLAT/LH2_dom"/>
</dbReference>
<dbReference type="InterPro" id="IPR051223">
    <property type="entry name" value="Polycystin"/>
</dbReference>
<dbReference type="OrthoDB" id="5985852at2759"/>
<evidence type="ECO:0000313" key="5">
    <source>
        <dbReference type="EMBL" id="KAJ7384751.1"/>
    </source>
</evidence>
<dbReference type="SUPFAM" id="SSF49723">
    <property type="entry name" value="Lipase/lipooxygenase domain (PLAT/LH2 domain)"/>
    <property type="match status" value="1"/>
</dbReference>
<dbReference type="InterPro" id="IPR036392">
    <property type="entry name" value="PLAT/LH2_dom_sf"/>
</dbReference>
<evidence type="ECO:0000256" key="2">
    <source>
        <dbReference type="SAM" id="MobiDB-lite"/>
    </source>
</evidence>
<evidence type="ECO:0000256" key="3">
    <source>
        <dbReference type="SAM" id="Phobius"/>
    </source>
</evidence>
<keyword evidence="3" id="KW-0472">Membrane</keyword>
<organism evidence="5 6">
    <name type="scientific">Desmophyllum pertusum</name>
    <dbReference type="NCBI Taxonomy" id="174260"/>
    <lineage>
        <taxon>Eukaryota</taxon>
        <taxon>Metazoa</taxon>
        <taxon>Cnidaria</taxon>
        <taxon>Anthozoa</taxon>
        <taxon>Hexacorallia</taxon>
        <taxon>Scleractinia</taxon>
        <taxon>Caryophylliina</taxon>
        <taxon>Caryophylliidae</taxon>
        <taxon>Desmophyllum</taxon>
    </lineage>
</organism>
<evidence type="ECO:0000313" key="6">
    <source>
        <dbReference type="Proteomes" id="UP001163046"/>
    </source>
</evidence>
<comment type="caution">
    <text evidence="1">Lacks conserved residue(s) required for the propagation of feature annotation.</text>
</comment>
<feature type="domain" description="PLAT" evidence="4">
    <location>
        <begin position="27"/>
        <end position="146"/>
    </location>
</feature>
<feature type="region of interest" description="Disordered" evidence="2">
    <location>
        <begin position="264"/>
        <end position="285"/>
    </location>
</feature>
<dbReference type="GO" id="GO:0016020">
    <property type="term" value="C:membrane"/>
    <property type="evidence" value="ECO:0007669"/>
    <property type="project" value="TreeGrafter"/>
</dbReference>
<dbReference type="GO" id="GO:0005262">
    <property type="term" value="F:calcium channel activity"/>
    <property type="evidence" value="ECO:0007669"/>
    <property type="project" value="TreeGrafter"/>
</dbReference>
<dbReference type="EMBL" id="MU825885">
    <property type="protein sequence ID" value="KAJ7384751.1"/>
    <property type="molecule type" value="Genomic_DNA"/>
</dbReference>
<dbReference type="PANTHER" id="PTHR10877:SF150">
    <property type="entry name" value="REJ DOMAIN-CONTAINING PROTEIN"/>
    <property type="match status" value="1"/>
</dbReference>
<feature type="transmembrane region" description="Helical" evidence="3">
    <location>
        <begin position="295"/>
        <end position="320"/>
    </location>
</feature>
<keyword evidence="6" id="KW-1185">Reference proteome</keyword>
<protein>
    <recommendedName>
        <fullName evidence="4">PLAT domain-containing protein</fullName>
    </recommendedName>
</protein>
<keyword evidence="3" id="KW-1133">Transmembrane helix</keyword>
<comment type="caution">
    <text evidence="5">The sequence shown here is derived from an EMBL/GenBank/DDBJ whole genome shotgun (WGS) entry which is preliminary data.</text>
</comment>
<evidence type="ECO:0000256" key="1">
    <source>
        <dbReference type="PROSITE-ProRule" id="PRU00152"/>
    </source>
</evidence>
<sequence>MPAIMSCHFLCLPQAVENLRLHAEGEHLYEVSVYTGMWRGSGTSANVAMIVYGEETRSETLQLFDRYSDKRLFARASINNFVVSLPDNLHSPIMIKLWHDNSGDNPSWYVNQVVIKDLQTDEKWYFLCGRWLAVDKEDGEVEMNISVASKSDLSNFKYQFYTRVSKSLGDGHIWLSVVTRPPHSPFTRAQRLSCCICVLLCAMLAGAMFYQFGKKQEDTVKFGPLRFSVKQLLIGVQSALVVVPLNLLIATIFRNIKLPFSNNEKSQHEDEESGRNVADSRRNKKAKTPGCLPHFFVYIGWLLCILASLTAGTFIIFYSVQWAKTSLANGSRQL</sequence>
<dbReference type="Proteomes" id="UP001163046">
    <property type="component" value="Unassembled WGS sequence"/>
</dbReference>
<gene>
    <name evidence="5" type="ORF">OS493_020340</name>
</gene>
<dbReference type="Gene3D" id="2.60.60.20">
    <property type="entry name" value="PLAT/LH2 domain"/>
    <property type="match status" value="1"/>
</dbReference>
<dbReference type="SMART" id="SM00308">
    <property type="entry name" value="LH2"/>
    <property type="match status" value="1"/>
</dbReference>
<evidence type="ECO:0000259" key="4">
    <source>
        <dbReference type="PROSITE" id="PS50095"/>
    </source>
</evidence>
<feature type="transmembrane region" description="Helical" evidence="3">
    <location>
        <begin position="192"/>
        <end position="212"/>
    </location>
</feature>
<proteinExistence type="predicted"/>
<accession>A0A9W9ZN53</accession>
<dbReference type="GO" id="GO:0050982">
    <property type="term" value="P:detection of mechanical stimulus"/>
    <property type="evidence" value="ECO:0007669"/>
    <property type="project" value="TreeGrafter"/>
</dbReference>
<dbReference type="PANTHER" id="PTHR10877">
    <property type="entry name" value="POLYCYSTIN FAMILY MEMBER"/>
    <property type="match status" value="1"/>
</dbReference>